<dbReference type="Proteomes" id="UP000694005">
    <property type="component" value="Chromosome A03"/>
</dbReference>
<dbReference type="EMBL" id="LS974619">
    <property type="protein sequence ID" value="CAG7881779.1"/>
    <property type="molecule type" value="Genomic_DNA"/>
</dbReference>
<feature type="domain" description="PPM-type phosphatase" evidence="1">
    <location>
        <begin position="2"/>
        <end position="27"/>
    </location>
</feature>
<dbReference type="InterPro" id="IPR036457">
    <property type="entry name" value="PPM-type-like_dom_sf"/>
</dbReference>
<gene>
    <name evidence="2" type="ORF">BRAPAZ1V2_A03P31220.2</name>
</gene>
<accession>A0A8D9GJT6</accession>
<evidence type="ECO:0000259" key="1">
    <source>
        <dbReference type="Pfam" id="PF00481"/>
    </source>
</evidence>
<sequence>MVANAGDGKAVLCRNGEAIDMSQDHTPIYLPCELRHHHDPIKLALRSLWLDKFANLTLAV</sequence>
<dbReference type="AlphaFoldDB" id="A0A8D9GJT6"/>
<protein>
    <recommendedName>
        <fullName evidence="1">PPM-type phosphatase domain-containing protein</fullName>
    </recommendedName>
</protein>
<dbReference type="Gramene" id="A03p31220.2_BraZ1">
    <property type="protein sequence ID" value="A03p31220.2_BraZ1.CDS"/>
    <property type="gene ID" value="A03g31220.2_BraZ1"/>
</dbReference>
<evidence type="ECO:0000313" key="2">
    <source>
        <dbReference type="EMBL" id="CAG7881779.1"/>
    </source>
</evidence>
<evidence type="ECO:0000313" key="3">
    <source>
        <dbReference type="Proteomes" id="UP000694005"/>
    </source>
</evidence>
<organism evidence="2 3">
    <name type="scientific">Brassica campestris</name>
    <name type="common">Field mustard</name>
    <dbReference type="NCBI Taxonomy" id="3711"/>
    <lineage>
        <taxon>Eukaryota</taxon>
        <taxon>Viridiplantae</taxon>
        <taxon>Streptophyta</taxon>
        <taxon>Embryophyta</taxon>
        <taxon>Tracheophyta</taxon>
        <taxon>Spermatophyta</taxon>
        <taxon>Magnoliopsida</taxon>
        <taxon>eudicotyledons</taxon>
        <taxon>Gunneridae</taxon>
        <taxon>Pentapetalae</taxon>
        <taxon>rosids</taxon>
        <taxon>malvids</taxon>
        <taxon>Brassicales</taxon>
        <taxon>Brassicaceae</taxon>
        <taxon>Brassiceae</taxon>
        <taxon>Brassica</taxon>
    </lineage>
</organism>
<reference evidence="2 3" key="1">
    <citation type="submission" date="2021-07" db="EMBL/GenBank/DDBJ databases">
        <authorList>
            <consortium name="Genoscope - CEA"/>
            <person name="William W."/>
        </authorList>
    </citation>
    <scope>NUCLEOTIDE SEQUENCE [LARGE SCALE GENOMIC DNA]</scope>
</reference>
<dbReference type="Gene3D" id="3.60.40.10">
    <property type="entry name" value="PPM-type phosphatase domain"/>
    <property type="match status" value="1"/>
</dbReference>
<dbReference type="Pfam" id="PF00481">
    <property type="entry name" value="PP2C"/>
    <property type="match status" value="1"/>
</dbReference>
<name>A0A8D9GJT6_BRACM</name>
<dbReference type="InterPro" id="IPR001932">
    <property type="entry name" value="PPM-type_phosphatase-like_dom"/>
</dbReference>
<proteinExistence type="predicted"/>
<dbReference type="SUPFAM" id="SSF81606">
    <property type="entry name" value="PP2C-like"/>
    <property type="match status" value="1"/>
</dbReference>